<dbReference type="Proteomes" id="UP000001555">
    <property type="component" value="Unassembled WGS sequence"/>
</dbReference>
<evidence type="ECO:0000313" key="2">
    <source>
        <dbReference type="EnsemblMetazoa" id="ISCW003925-PA"/>
    </source>
</evidence>
<dbReference type="EMBL" id="DS716413">
    <property type="protein sequence ID" value="EEC06242.1"/>
    <property type="molecule type" value="Genomic_DNA"/>
</dbReference>
<dbReference type="HOGENOM" id="CLU_2226065_0_0_1"/>
<dbReference type="EMBL" id="ABJB010741927">
    <property type="status" value="NOT_ANNOTATED_CDS"/>
    <property type="molecule type" value="Genomic_DNA"/>
</dbReference>
<dbReference type="PaxDb" id="6945-B7PI20"/>
<accession>B7PI20</accession>
<reference evidence="1 3" key="1">
    <citation type="submission" date="2008-03" db="EMBL/GenBank/DDBJ databases">
        <title>Annotation of Ixodes scapularis.</title>
        <authorList>
            <consortium name="Ixodes scapularis Genome Project Consortium"/>
            <person name="Caler E."/>
            <person name="Hannick L.I."/>
            <person name="Bidwell S."/>
            <person name="Joardar V."/>
            <person name="Thiagarajan M."/>
            <person name="Amedeo P."/>
            <person name="Galinsky K.J."/>
            <person name="Schobel S."/>
            <person name="Inman J."/>
            <person name="Hostetler J."/>
            <person name="Miller J."/>
            <person name="Hammond M."/>
            <person name="Megy K."/>
            <person name="Lawson D."/>
            <person name="Kodira C."/>
            <person name="Sutton G."/>
            <person name="Meyer J."/>
            <person name="Hill C.A."/>
            <person name="Birren B."/>
            <person name="Nene V."/>
            <person name="Collins F."/>
            <person name="Alarcon-Chaidez F."/>
            <person name="Wikel S."/>
            <person name="Strausberg R."/>
        </authorList>
    </citation>
    <scope>NUCLEOTIDE SEQUENCE [LARGE SCALE GENOMIC DNA]</scope>
    <source>
        <strain evidence="3">Wikel</strain>
        <strain evidence="1">Wikel colony</strain>
    </source>
</reference>
<keyword evidence="3" id="KW-1185">Reference proteome</keyword>
<evidence type="ECO:0000313" key="1">
    <source>
        <dbReference type="EMBL" id="EEC06242.1"/>
    </source>
</evidence>
<proteinExistence type="predicted"/>
<name>B7PI20_IXOSC</name>
<reference evidence="2" key="2">
    <citation type="submission" date="2020-05" db="UniProtKB">
        <authorList>
            <consortium name="EnsemblMetazoa"/>
        </authorList>
    </citation>
    <scope>IDENTIFICATION</scope>
    <source>
        <strain evidence="2">wikel</strain>
    </source>
</reference>
<protein>
    <submittedName>
        <fullName evidence="1 2">Uncharacterized protein</fullName>
    </submittedName>
</protein>
<organism>
    <name type="scientific">Ixodes scapularis</name>
    <name type="common">Black-legged tick</name>
    <name type="synonym">Deer tick</name>
    <dbReference type="NCBI Taxonomy" id="6945"/>
    <lineage>
        <taxon>Eukaryota</taxon>
        <taxon>Metazoa</taxon>
        <taxon>Ecdysozoa</taxon>
        <taxon>Arthropoda</taxon>
        <taxon>Chelicerata</taxon>
        <taxon>Arachnida</taxon>
        <taxon>Acari</taxon>
        <taxon>Parasitiformes</taxon>
        <taxon>Ixodida</taxon>
        <taxon>Ixodoidea</taxon>
        <taxon>Ixodidae</taxon>
        <taxon>Ixodinae</taxon>
        <taxon>Ixodes</taxon>
    </lineage>
</organism>
<gene>
    <name evidence="1" type="ORF">IscW_ISCW003925</name>
</gene>
<dbReference type="VEuPathDB" id="VectorBase:ISCW003925"/>
<dbReference type="VEuPathDB" id="VectorBase:ISCI003925"/>
<dbReference type="InParanoid" id="B7PI20"/>
<dbReference type="AlphaFoldDB" id="B7PI20"/>
<sequence length="106" mass="11161">MLPASERLPPVRMAGSCAIHGMSGTPDAPRWCAHGLTGGGGGPCISGGPKVMFTVGRSERSVSCDSRNAYSSARPLLFWWWCGWCGGWPSGHSFCGCCCCCCAVDR</sequence>
<evidence type="ECO:0000313" key="3">
    <source>
        <dbReference type="Proteomes" id="UP000001555"/>
    </source>
</evidence>
<dbReference type="EnsemblMetazoa" id="ISCW003925-RA">
    <property type="protein sequence ID" value="ISCW003925-PA"/>
    <property type="gene ID" value="ISCW003925"/>
</dbReference>